<sequence>MTTDDNAMGLGTSQIETVTGSENRKSAHLETPLIVALPVTSQTEQHTLGQSLRRYIKNKISIASPLRPSRVIVRPYGPGEKPRLLANNKIDKRPYLRYIESTRTLEVLCIPGKDLVKHYALLIATYYGLDQSEDKRLTQYSLPRKHQCYRWLHASNLRELGPVETVVLYNVERLGRPSSNPLKFDSKIDDPTRELFDWQIHRPTNTGIGSRKGPVAILDCNFKFWGDIAASLVEVLHDLCEVRQVLYIGKAGSLRDDDEPNTIIATGNDSWIDGAQIIWNNILQHAEDLSPKIQTGSNASVYSPLEETHEWLFTWCERCHWVDCEVGNLALACIKFEISFGYLNIISDNVAKGHEHDLTNEQLEIVKEKRQELLTVIESVLNHHLGLPPDDKKDGNGMP</sequence>
<dbReference type="OrthoDB" id="3503419at2759"/>
<name>A0A8H7AS63_9EURO</name>
<reference evidence="1" key="1">
    <citation type="submission" date="2020-02" db="EMBL/GenBank/DDBJ databases">
        <authorList>
            <person name="Palmer J.M."/>
        </authorList>
    </citation>
    <scope>NUCLEOTIDE SEQUENCE</scope>
    <source>
        <strain evidence="1">EPUS1.4</strain>
        <tissue evidence="1">Thallus</tissue>
    </source>
</reference>
<dbReference type="AlphaFoldDB" id="A0A8H7AS63"/>
<dbReference type="Proteomes" id="UP000606974">
    <property type="component" value="Unassembled WGS sequence"/>
</dbReference>
<dbReference type="Gene3D" id="3.40.50.1580">
    <property type="entry name" value="Nucleoside phosphorylase domain"/>
    <property type="match status" value="1"/>
</dbReference>
<proteinExistence type="predicted"/>
<dbReference type="EMBL" id="JAACFV010000006">
    <property type="protein sequence ID" value="KAF7513332.1"/>
    <property type="molecule type" value="Genomic_DNA"/>
</dbReference>
<comment type="caution">
    <text evidence="1">The sequence shown here is derived from an EMBL/GenBank/DDBJ whole genome shotgun (WGS) entry which is preliminary data.</text>
</comment>
<accession>A0A8H7AS63</accession>
<keyword evidence="2" id="KW-1185">Reference proteome</keyword>
<evidence type="ECO:0000313" key="2">
    <source>
        <dbReference type="Proteomes" id="UP000606974"/>
    </source>
</evidence>
<dbReference type="SUPFAM" id="SSF53167">
    <property type="entry name" value="Purine and uridine phosphorylases"/>
    <property type="match status" value="1"/>
</dbReference>
<dbReference type="GO" id="GO:0009116">
    <property type="term" value="P:nucleoside metabolic process"/>
    <property type="evidence" value="ECO:0007669"/>
    <property type="project" value="InterPro"/>
</dbReference>
<dbReference type="InterPro" id="IPR035994">
    <property type="entry name" value="Nucleoside_phosphorylase_sf"/>
</dbReference>
<gene>
    <name evidence="1" type="ORF">GJ744_009753</name>
</gene>
<organism evidence="1 2">
    <name type="scientific">Endocarpon pusillum</name>
    <dbReference type="NCBI Taxonomy" id="364733"/>
    <lineage>
        <taxon>Eukaryota</taxon>
        <taxon>Fungi</taxon>
        <taxon>Dikarya</taxon>
        <taxon>Ascomycota</taxon>
        <taxon>Pezizomycotina</taxon>
        <taxon>Eurotiomycetes</taxon>
        <taxon>Chaetothyriomycetidae</taxon>
        <taxon>Verrucariales</taxon>
        <taxon>Verrucariaceae</taxon>
        <taxon>Endocarpon</taxon>
    </lineage>
</organism>
<dbReference type="GO" id="GO:0003824">
    <property type="term" value="F:catalytic activity"/>
    <property type="evidence" value="ECO:0007669"/>
    <property type="project" value="InterPro"/>
</dbReference>
<protein>
    <submittedName>
        <fullName evidence="1">Uncharacterized protein</fullName>
    </submittedName>
</protein>
<evidence type="ECO:0000313" key="1">
    <source>
        <dbReference type="EMBL" id="KAF7513332.1"/>
    </source>
</evidence>